<dbReference type="SUPFAM" id="SSF51735">
    <property type="entry name" value="NAD(P)-binding Rossmann-fold domains"/>
    <property type="match status" value="1"/>
</dbReference>
<feature type="domain" description="NmrA-like" evidence="3">
    <location>
        <begin position="93"/>
        <end position="265"/>
    </location>
</feature>
<evidence type="ECO:0000313" key="4">
    <source>
        <dbReference type="EMBL" id="KAK4221577.1"/>
    </source>
</evidence>
<dbReference type="Gene3D" id="3.90.25.10">
    <property type="entry name" value="UDP-galactose 4-epimerase, domain 1"/>
    <property type="match status" value="1"/>
</dbReference>
<dbReference type="PANTHER" id="PTHR47706">
    <property type="entry name" value="NMRA-LIKE FAMILY PROTEIN"/>
    <property type="match status" value="1"/>
</dbReference>
<keyword evidence="1" id="KW-0521">NADP</keyword>
<accession>A0AAN6YSA2</accession>
<dbReference type="GO" id="GO:0016491">
    <property type="term" value="F:oxidoreductase activity"/>
    <property type="evidence" value="ECO:0007669"/>
    <property type="project" value="UniProtKB-KW"/>
</dbReference>
<dbReference type="EMBL" id="MU865534">
    <property type="protein sequence ID" value="KAK4221577.1"/>
    <property type="molecule type" value="Genomic_DNA"/>
</dbReference>
<organism evidence="4 5">
    <name type="scientific">Podospora fimiseda</name>
    <dbReference type="NCBI Taxonomy" id="252190"/>
    <lineage>
        <taxon>Eukaryota</taxon>
        <taxon>Fungi</taxon>
        <taxon>Dikarya</taxon>
        <taxon>Ascomycota</taxon>
        <taxon>Pezizomycotina</taxon>
        <taxon>Sordariomycetes</taxon>
        <taxon>Sordariomycetidae</taxon>
        <taxon>Sordariales</taxon>
        <taxon>Podosporaceae</taxon>
        <taxon>Podospora</taxon>
    </lineage>
</organism>
<dbReference type="Pfam" id="PF05368">
    <property type="entry name" value="NmrA"/>
    <property type="match status" value="1"/>
</dbReference>
<comment type="caution">
    <text evidence="4">The sequence shown here is derived from an EMBL/GenBank/DDBJ whole genome shotgun (WGS) entry which is preliminary data.</text>
</comment>
<gene>
    <name evidence="4" type="ORF">QBC38DRAFT_491799</name>
</gene>
<evidence type="ECO:0000256" key="2">
    <source>
        <dbReference type="ARBA" id="ARBA00023002"/>
    </source>
</evidence>
<evidence type="ECO:0000313" key="5">
    <source>
        <dbReference type="Proteomes" id="UP001301958"/>
    </source>
</evidence>
<reference evidence="4" key="2">
    <citation type="submission" date="2023-05" db="EMBL/GenBank/DDBJ databases">
        <authorList>
            <consortium name="Lawrence Berkeley National Laboratory"/>
            <person name="Steindorff A."/>
            <person name="Hensen N."/>
            <person name="Bonometti L."/>
            <person name="Westerberg I."/>
            <person name="Brannstrom I.O."/>
            <person name="Guillou S."/>
            <person name="Cros-Aarteil S."/>
            <person name="Calhoun S."/>
            <person name="Haridas S."/>
            <person name="Kuo A."/>
            <person name="Mondo S."/>
            <person name="Pangilinan J."/>
            <person name="Riley R."/>
            <person name="Labutti K."/>
            <person name="Andreopoulos B."/>
            <person name="Lipzen A."/>
            <person name="Chen C."/>
            <person name="Yanf M."/>
            <person name="Daum C."/>
            <person name="Ng V."/>
            <person name="Clum A."/>
            <person name="Ohm R."/>
            <person name="Martin F."/>
            <person name="Silar P."/>
            <person name="Natvig D."/>
            <person name="Lalanne C."/>
            <person name="Gautier V."/>
            <person name="Ament-Velasquez S.L."/>
            <person name="Kruys A."/>
            <person name="Hutchinson M.I."/>
            <person name="Powell A.J."/>
            <person name="Barry K."/>
            <person name="Miller A.N."/>
            <person name="Grigoriev I.V."/>
            <person name="Debuchy R."/>
            <person name="Gladieux P."/>
            <person name="Thoren M.H."/>
            <person name="Johannesson H."/>
        </authorList>
    </citation>
    <scope>NUCLEOTIDE SEQUENCE</scope>
    <source>
        <strain evidence="4">CBS 990.96</strain>
    </source>
</reference>
<keyword evidence="5" id="KW-1185">Reference proteome</keyword>
<dbReference type="InterPro" id="IPR036291">
    <property type="entry name" value="NAD(P)-bd_dom_sf"/>
</dbReference>
<proteinExistence type="predicted"/>
<dbReference type="AlphaFoldDB" id="A0AAN6YSA2"/>
<dbReference type="Proteomes" id="UP001301958">
    <property type="component" value="Unassembled WGS sequence"/>
</dbReference>
<keyword evidence="2" id="KW-0560">Oxidoreductase</keyword>
<dbReference type="CDD" id="cd05259">
    <property type="entry name" value="PCBER_SDR_a"/>
    <property type="match status" value="1"/>
</dbReference>
<dbReference type="InterPro" id="IPR008030">
    <property type="entry name" value="NmrA-like"/>
</dbReference>
<dbReference type="PANTHER" id="PTHR47706:SF6">
    <property type="entry name" value="NMRA-LIKE FAMILY PROTEIN (AFU_ORTHOLOGUE AFUA_6G00280)"/>
    <property type="match status" value="1"/>
</dbReference>
<dbReference type="Gene3D" id="3.40.50.720">
    <property type="entry name" value="NAD(P)-binding Rossmann-like Domain"/>
    <property type="match status" value="1"/>
</dbReference>
<dbReference type="InterPro" id="IPR051609">
    <property type="entry name" value="NmrA/Isoflavone_reductase-like"/>
</dbReference>
<sequence length="307" mass="34242">MSLPTNSILLLGKGELGTALLTSLTLHPFYSPTTTKITLLTRSPPSYSLPANISTHQADITTATLSSLISIFNSHTTIIQASGFAFPPGTHLNIAKAAISAPNVKYFIPWQFGVDYDIIGKGSAHKVLFDEFLEVRELLRSQEIIKWNIFSSGLFMSFLFGVKEFGVVDFEQRVVRGLGGWGNKVTVTDVEGIGRMVAEVVLSEKVESRVVYIGGETVTYDEVADVLAEMGMDMRREEILLDEIRERLRENPGDKMVRYQTVFAEGVGVWWEKEKMLNWRLGIKLRGVREWLSENLDGLLQDSSGGY</sequence>
<name>A0AAN6YSA2_9PEZI</name>
<protein>
    <submittedName>
        <fullName evidence="4">Isoflavone reductase-like protein</fullName>
    </submittedName>
</protein>
<evidence type="ECO:0000259" key="3">
    <source>
        <dbReference type="Pfam" id="PF05368"/>
    </source>
</evidence>
<evidence type="ECO:0000256" key="1">
    <source>
        <dbReference type="ARBA" id="ARBA00022857"/>
    </source>
</evidence>
<reference evidence="4" key="1">
    <citation type="journal article" date="2023" name="Mol. Phylogenet. Evol.">
        <title>Genome-scale phylogeny and comparative genomics of the fungal order Sordariales.</title>
        <authorList>
            <person name="Hensen N."/>
            <person name="Bonometti L."/>
            <person name="Westerberg I."/>
            <person name="Brannstrom I.O."/>
            <person name="Guillou S."/>
            <person name="Cros-Aarteil S."/>
            <person name="Calhoun S."/>
            <person name="Haridas S."/>
            <person name="Kuo A."/>
            <person name="Mondo S."/>
            <person name="Pangilinan J."/>
            <person name="Riley R."/>
            <person name="LaButti K."/>
            <person name="Andreopoulos B."/>
            <person name="Lipzen A."/>
            <person name="Chen C."/>
            <person name="Yan M."/>
            <person name="Daum C."/>
            <person name="Ng V."/>
            <person name="Clum A."/>
            <person name="Steindorff A."/>
            <person name="Ohm R.A."/>
            <person name="Martin F."/>
            <person name="Silar P."/>
            <person name="Natvig D.O."/>
            <person name="Lalanne C."/>
            <person name="Gautier V."/>
            <person name="Ament-Velasquez S.L."/>
            <person name="Kruys A."/>
            <person name="Hutchinson M.I."/>
            <person name="Powell A.J."/>
            <person name="Barry K."/>
            <person name="Miller A.N."/>
            <person name="Grigoriev I.V."/>
            <person name="Debuchy R."/>
            <person name="Gladieux P."/>
            <person name="Hiltunen Thoren M."/>
            <person name="Johannesson H."/>
        </authorList>
    </citation>
    <scope>NUCLEOTIDE SEQUENCE</scope>
    <source>
        <strain evidence="4">CBS 990.96</strain>
    </source>
</reference>
<dbReference type="InterPro" id="IPR045312">
    <property type="entry name" value="PCBER-like"/>
</dbReference>